<evidence type="ECO:0008006" key="3">
    <source>
        <dbReference type="Google" id="ProtNLM"/>
    </source>
</evidence>
<organism evidence="1 2">
    <name type="scientific">Cardiocondyla obscurior</name>
    <dbReference type="NCBI Taxonomy" id="286306"/>
    <lineage>
        <taxon>Eukaryota</taxon>
        <taxon>Metazoa</taxon>
        <taxon>Ecdysozoa</taxon>
        <taxon>Arthropoda</taxon>
        <taxon>Hexapoda</taxon>
        <taxon>Insecta</taxon>
        <taxon>Pterygota</taxon>
        <taxon>Neoptera</taxon>
        <taxon>Endopterygota</taxon>
        <taxon>Hymenoptera</taxon>
        <taxon>Apocrita</taxon>
        <taxon>Aculeata</taxon>
        <taxon>Formicoidea</taxon>
        <taxon>Formicidae</taxon>
        <taxon>Myrmicinae</taxon>
        <taxon>Cardiocondyla</taxon>
    </lineage>
</organism>
<dbReference type="AlphaFoldDB" id="A0AAW2H521"/>
<dbReference type="EMBL" id="JADYXP020000001">
    <property type="protein sequence ID" value="KAL0134556.1"/>
    <property type="molecule type" value="Genomic_DNA"/>
</dbReference>
<comment type="caution">
    <text evidence="1">The sequence shown here is derived from an EMBL/GenBank/DDBJ whole genome shotgun (WGS) entry which is preliminary data.</text>
</comment>
<keyword evidence="2" id="KW-1185">Reference proteome</keyword>
<evidence type="ECO:0000313" key="1">
    <source>
        <dbReference type="EMBL" id="KAL0134556.1"/>
    </source>
</evidence>
<proteinExistence type="predicted"/>
<dbReference type="Proteomes" id="UP001430953">
    <property type="component" value="Unassembled WGS sequence"/>
</dbReference>
<reference evidence="1 2" key="1">
    <citation type="submission" date="2023-03" db="EMBL/GenBank/DDBJ databases">
        <title>High recombination rates correlate with genetic variation in Cardiocondyla obscurior ants.</title>
        <authorList>
            <person name="Errbii M."/>
        </authorList>
    </citation>
    <scope>NUCLEOTIDE SEQUENCE [LARGE SCALE GENOMIC DNA]</scope>
    <source>
        <strain evidence="1">Alpha-2009</strain>
        <tissue evidence="1">Whole body</tissue>
    </source>
</reference>
<name>A0AAW2H521_9HYME</name>
<protein>
    <recommendedName>
        <fullName evidence="3">Secreted protein</fullName>
    </recommendedName>
</protein>
<evidence type="ECO:0000313" key="2">
    <source>
        <dbReference type="Proteomes" id="UP001430953"/>
    </source>
</evidence>
<sequence>MQSQRFSPWLVITLPVTPQYLIFCFLCVGRDCQNSLCTDREILVIETLLKKSFFLFFSRSGDNSLQGSICGRRNCARANVDLRTAYTSLVRPLYTTD</sequence>
<gene>
    <name evidence="1" type="ORF">PUN28_001386</name>
</gene>
<accession>A0AAW2H521</accession>